<feature type="domain" description="Reverse transcriptase" evidence="1">
    <location>
        <begin position="552"/>
        <end position="755"/>
    </location>
</feature>
<comment type="caution">
    <text evidence="2">The sequence shown here is derived from an EMBL/GenBank/DDBJ whole genome shotgun (WGS) entry which is preliminary data.</text>
</comment>
<dbReference type="InterPro" id="IPR014717">
    <property type="entry name" value="Transl_elong_EF1B/ribsomal_bS6"/>
</dbReference>
<dbReference type="InterPro" id="IPR043502">
    <property type="entry name" value="DNA/RNA_pol_sf"/>
</dbReference>
<dbReference type="PANTHER" id="PTHR19446">
    <property type="entry name" value="REVERSE TRANSCRIPTASES"/>
    <property type="match status" value="1"/>
</dbReference>
<dbReference type="InterPro" id="IPR000477">
    <property type="entry name" value="RT_dom"/>
</dbReference>
<name>A0ABR1BFY8_NECAM</name>
<reference evidence="2 3" key="1">
    <citation type="submission" date="2023-08" db="EMBL/GenBank/DDBJ databases">
        <title>A Necator americanus chromosomal reference genome.</title>
        <authorList>
            <person name="Ilik V."/>
            <person name="Petrzelkova K.J."/>
            <person name="Pardy F."/>
            <person name="Fuh T."/>
            <person name="Niatou-Singa F.S."/>
            <person name="Gouil Q."/>
            <person name="Baker L."/>
            <person name="Ritchie M.E."/>
            <person name="Jex A.R."/>
            <person name="Gazzola D."/>
            <person name="Li H."/>
            <person name="Toshio Fujiwara R."/>
            <person name="Zhan B."/>
            <person name="Aroian R.V."/>
            <person name="Pafco B."/>
            <person name="Schwarz E.M."/>
        </authorList>
    </citation>
    <scope>NUCLEOTIDE SEQUENCE [LARGE SCALE GENOMIC DNA]</scope>
    <source>
        <strain evidence="2 3">Aroian</strain>
        <tissue evidence="2">Whole animal</tissue>
    </source>
</reference>
<dbReference type="SUPFAM" id="SSF56672">
    <property type="entry name" value="DNA/RNA polymerases"/>
    <property type="match status" value="1"/>
</dbReference>
<evidence type="ECO:0000313" key="2">
    <source>
        <dbReference type="EMBL" id="KAK6725449.1"/>
    </source>
</evidence>
<evidence type="ECO:0000313" key="3">
    <source>
        <dbReference type="Proteomes" id="UP001303046"/>
    </source>
</evidence>
<gene>
    <name evidence="2" type="primary">Necator_chrI.g149</name>
    <name evidence="2" type="ORF">RB195_004028</name>
</gene>
<keyword evidence="3" id="KW-1185">Reference proteome</keyword>
<dbReference type="Gene3D" id="3.30.70.60">
    <property type="match status" value="1"/>
</dbReference>
<dbReference type="Proteomes" id="UP001303046">
    <property type="component" value="Unassembled WGS sequence"/>
</dbReference>
<organism evidence="2 3">
    <name type="scientific">Necator americanus</name>
    <name type="common">Human hookworm</name>
    <dbReference type="NCBI Taxonomy" id="51031"/>
    <lineage>
        <taxon>Eukaryota</taxon>
        <taxon>Metazoa</taxon>
        <taxon>Ecdysozoa</taxon>
        <taxon>Nematoda</taxon>
        <taxon>Chromadorea</taxon>
        <taxon>Rhabditida</taxon>
        <taxon>Rhabditina</taxon>
        <taxon>Rhabditomorpha</taxon>
        <taxon>Strongyloidea</taxon>
        <taxon>Ancylostomatidae</taxon>
        <taxon>Bunostominae</taxon>
        <taxon>Necator</taxon>
    </lineage>
</organism>
<accession>A0ABR1BFY8</accession>
<dbReference type="PROSITE" id="PS50878">
    <property type="entry name" value="RT_POL"/>
    <property type="match status" value="1"/>
</dbReference>
<evidence type="ECO:0000259" key="1">
    <source>
        <dbReference type="PROSITE" id="PS50878"/>
    </source>
</evidence>
<dbReference type="SUPFAM" id="SSF56219">
    <property type="entry name" value="DNase I-like"/>
    <property type="match status" value="1"/>
</dbReference>
<dbReference type="EMBL" id="JAVFWL010000001">
    <property type="protein sequence ID" value="KAK6725449.1"/>
    <property type="molecule type" value="Genomic_DNA"/>
</dbReference>
<protein>
    <recommendedName>
        <fullName evidence="1">Reverse transcriptase domain-containing protein</fullName>
    </recommendedName>
</protein>
<dbReference type="Gene3D" id="3.60.10.10">
    <property type="entry name" value="Endonuclease/exonuclease/phosphatase"/>
    <property type="match status" value="1"/>
</dbReference>
<proteinExistence type="predicted"/>
<dbReference type="InterPro" id="IPR036691">
    <property type="entry name" value="Endo/exonu/phosph_ase_sf"/>
</dbReference>
<sequence length="1030" mass="117920">MILVTHRFKTHRIIARVLDAAVHSVIDLKKAFDAVEIEAIMETLYNQGIPPPYVRIIRDLYSNFTTKISQEEILYNDVTIEVKRGVRQGDTISPKIFSATLENAMRGLEWDNIKSIINNIRSSAEPREDYVYEEQTSLKCPIHAQRNEYIRMLQLCVSSSGYQHDERPDLQAGRRERAALRAYKSTEVAVKRTKNFRLSPHLHATPSIERSQPAKKIKYDVLGLTETRRRHPLNAVYETGEELFLGTCDSRGVGGVGVLANTSMAKNIDSFEQLTTRIRRLRMRRCGPTPALTIFVAYAPISSYKEEEVEDFYMDLEKFYREDHAFYKVIIGHFNAKGIMTTKTSSLHWTWKSPEDTAIDNIDEEYDRLVEHLHDCAKKAESFKTTKRCLSLETLELIRQRGAAGNQELTSELARLCREAIKEDLKERRAEVLAEAAEAGKSIRYARRDIASRKIRMTALRNPKGTTIASRRGMEKIIYDFYLDLFESHVHLPPQHLREDGYVIPEVLPSEIRHAIMSAKNRTAPGSDRIRREQLKNLPPLLINTLAMLFTRYLLECKVPKQWKTSKTVLLYKKGDPHDIGNYRQICLLSVIYKLFTRVVLNRIEKVLDEDSHASKQECKMPLCLTFIDLKKAFDSVETEAVVEALDNQGVPAQYIKGLRELYSNFTTRISPFYKNIIIYVKRGDQQVKVDGRQLHRFADDIVLITPSISQAELMLTEIDETCGCIGLQLNLQKTMFMRNGWVSDAPFTLNGTNISKCTRHVYLGREMNMMNKLTPELGRRRRTYKSIEDVVKKTRNIRLRAHLFNTSCFEQCFGNLGISNPRSASHSPNSSFDFDASSGQVAISNLKEVTKSQQPPKLSEYWIPGREDMPAFEVSLITRSLSKGDLIKALVRAGNVLLDHGAVVEYVKSLGFRDLPYKRVAKQTREPIYASNTFLFHTHMSNDARNAAKSILLHDLDMVHVAVVPIGSAQSHAECNLEELLKPPSSRQAVKELREGQKMGHFTRQMIYKRTEKEWKSIPKSYAIAPPRP</sequence>
<dbReference type="CDD" id="cd01650">
    <property type="entry name" value="RT_nLTR_like"/>
    <property type="match status" value="1"/>
</dbReference>
<dbReference type="Pfam" id="PF00078">
    <property type="entry name" value="RVT_1"/>
    <property type="match status" value="2"/>
</dbReference>